<reference evidence="2" key="1">
    <citation type="submission" date="2020-07" db="EMBL/GenBank/DDBJ databases">
        <title>Multicomponent nature underlies the extraordinary mechanical properties of spider dragline silk.</title>
        <authorList>
            <person name="Kono N."/>
            <person name="Nakamura H."/>
            <person name="Mori M."/>
            <person name="Yoshida Y."/>
            <person name="Ohtoshi R."/>
            <person name="Malay A.D."/>
            <person name="Moran D.A.P."/>
            <person name="Tomita M."/>
            <person name="Numata K."/>
            <person name="Arakawa K."/>
        </authorList>
    </citation>
    <scope>NUCLEOTIDE SEQUENCE</scope>
</reference>
<feature type="region of interest" description="Disordered" evidence="1">
    <location>
        <begin position="1"/>
        <end position="23"/>
    </location>
</feature>
<dbReference type="AlphaFoldDB" id="A0A8X6LCX4"/>
<sequence>MESEKETRKSSAGRNVNFEGKMAPRLVGTGAPLEWRPRSSVSLRSVCRGTRHQHAVIDAVGGHARRPRHVDGAPAEALPPPDASGRRLHLLTPHALPEVPQIPKEAAQCKKR</sequence>
<comment type="caution">
    <text evidence="2">The sequence shown here is derived from an EMBL/GenBank/DDBJ whole genome shotgun (WGS) entry which is preliminary data.</text>
</comment>
<name>A0A8X6LCX4_TRICU</name>
<dbReference type="EMBL" id="BMAO01006123">
    <property type="protein sequence ID" value="GFR06221.1"/>
    <property type="molecule type" value="Genomic_DNA"/>
</dbReference>
<proteinExistence type="predicted"/>
<evidence type="ECO:0000256" key="1">
    <source>
        <dbReference type="SAM" id="MobiDB-lite"/>
    </source>
</evidence>
<evidence type="ECO:0000313" key="2">
    <source>
        <dbReference type="EMBL" id="GFR06221.1"/>
    </source>
</evidence>
<accession>A0A8X6LCX4</accession>
<feature type="region of interest" description="Disordered" evidence="1">
    <location>
        <begin position="61"/>
        <end position="84"/>
    </location>
</feature>
<evidence type="ECO:0000313" key="3">
    <source>
        <dbReference type="Proteomes" id="UP000887116"/>
    </source>
</evidence>
<dbReference type="Proteomes" id="UP000887116">
    <property type="component" value="Unassembled WGS sequence"/>
</dbReference>
<organism evidence="2 3">
    <name type="scientific">Trichonephila clavata</name>
    <name type="common">Joro spider</name>
    <name type="synonym">Nephila clavata</name>
    <dbReference type="NCBI Taxonomy" id="2740835"/>
    <lineage>
        <taxon>Eukaryota</taxon>
        <taxon>Metazoa</taxon>
        <taxon>Ecdysozoa</taxon>
        <taxon>Arthropoda</taxon>
        <taxon>Chelicerata</taxon>
        <taxon>Arachnida</taxon>
        <taxon>Araneae</taxon>
        <taxon>Araneomorphae</taxon>
        <taxon>Entelegynae</taxon>
        <taxon>Araneoidea</taxon>
        <taxon>Nephilidae</taxon>
        <taxon>Trichonephila</taxon>
    </lineage>
</organism>
<keyword evidence="3" id="KW-1185">Reference proteome</keyword>
<protein>
    <submittedName>
        <fullName evidence="2">Uncharacterized protein</fullName>
    </submittedName>
</protein>
<gene>
    <name evidence="2" type="ORF">TNCT_674371</name>
</gene>
<dbReference type="OrthoDB" id="10334577at2759"/>